<dbReference type="InterPro" id="IPR013785">
    <property type="entry name" value="Aldolase_TIM"/>
</dbReference>
<evidence type="ECO:0000259" key="1">
    <source>
        <dbReference type="PROSITE" id="PS50991"/>
    </source>
</evidence>
<dbReference type="GO" id="GO:0004736">
    <property type="term" value="F:pyruvate carboxylase activity"/>
    <property type="evidence" value="ECO:0007669"/>
    <property type="project" value="TreeGrafter"/>
</dbReference>
<evidence type="ECO:0000313" key="2">
    <source>
        <dbReference type="EMBL" id="HIU44104.1"/>
    </source>
</evidence>
<dbReference type="InterPro" id="IPR055268">
    <property type="entry name" value="PCB-like"/>
</dbReference>
<dbReference type="NCBIfam" id="NF008985">
    <property type="entry name" value="PRK12331.1"/>
    <property type="match status" value="1"/>
</dbReference>
<dbReference type="EMBL" id="DVMR01000057">
    <property type="protein sequence ID" value="HIU44104.1"/>
    <property type="molecule type" value="Genomic_DNA"/>
</dbReference>
<dbReference type="NCBIfam" id="NF006761">
    <property type="entry name" value="PRK09282.1"/>
    <property type="match status" value="1"/>
</dbReference>
<reference evidence="2" key="2">
    <citation type="journal article" date="2021" name="PeerJ">
        <title>Extensive microbial diversity within the chicken gut microbiome revealed by metagenomics and culture.</title>
        <authorList>
            <person name="Gilroy R."/>
            <person name="Ravi A."/>
            <person name="Getino M."/>
            <person name="Pursley I."/>
            <person name="Horton D.L."/>
            <person name="Alikhan N.F."/>
            <person name="Baker D."/>
            <person name="Gharbi K."/>
            <person name="Hall N."/>
            <person name="Watson M."/>
            <person name="Adriaenssens E.M."/>
            <person name="Foster-Nyarko E."/>
            <person name="Jarju S."/>
            <person name="Secka A."/>
            <person name="Antonio M."/>
            <person name="Oren A."/>
            <person name="Chaudhuri R.R."/>
            <person name="La Ragione R."/>
            <person name="Hildebrand F."/>
            <person name="Pallen M.J."/>
        </authorList>
    </citation>
    <scope>NUCLEOTIDE SEQUENCE</scope>
    <source>
        <strain evidence="2">CHK191-8634</strain>
    </source>
</reference>
<evidence type="ECO:0000313" key="3">
    <source>
        <dbReference type="Proteomes" id="UP000824073"/>
    </source>
</evidence>
<accession>A0A9D1IXT5</accession>
<gene>
    <name evidence="2" type="ORF">IAB67_07410</name>
</gene>
<proteinExistence type="predicted"/>
<dbReference type="GO" id="GO:0005737">
    <property type="term" value="C:cytoplasm"/>
    <property type="evidence" value="ECO:0007669"/>
    <property type="project" value="TreeGrafter"/>
</dbReference>
<name>A0A9D1IXT5_9CLOT</name>
<comment type="caution">
    <text evidence="2">The sequence shown here is derived from an EMBL/GenBank/DDBJ whole genome shotgun (WGS) entry which is preliminary data.</text>
</comment>
<dbReference type="Pfam" id="PF02436">
    <property type="entry name" value="PYC_OADA"/>
    <property type="match status" value="1"/>
</dbReference>
<dbReference type="PANTHER" id="PTHR43778">
    <property type="entry name" value="PYRUVATE CARBOXYLASE"/>
    <property type="match status" value="1"/>
</dbReference>
<dbReference type="Pfam" id="PF00682">
    <property type="entry name" value="HMGL-like"/>
    <property type="match status" value="1"/>
</dbReference>
<dbReference type="PANTHER" id="PTHR43778:SF2">
    <property type="entry name" value="PYRUVATE CARBOXYLASE, MITOCHONDRIAL"/>
    <property type="match status" value="1"/>
</dbReference>
<feature type="domain" description="Pyruvate carboxyltransferase" evidence="1">
    <location>
        <begin position="3"/>
        <end position="263"/>
    </location>
</feature>
<dbReference type="InterPro" id="IPR000891">
    <property type="entry name" value="PYR_CT"/>
</dbReference>
<dbReference type="Gene3D" id="3.20.20.70">
    <property type="entry name" value="Aldolase class I"/>
    <property type="match status" value="1"/>
</dbReference>
<sequence length="458" mass="50891">MKVNITETVLRDANQSLIATRMPLKDFVDILETMDEAGYYSLECWGGATFDSCLRYLDEDPWERLRTIRKHVKKTKLQMLLRGQNILGYKHYPDDIVRAFVRKSVENGIDIIRIFDALNDLRNIEVAVDEAVKAGAHVQGALCYTISPIHNQETFVELAKQLEKMGCHSICIKDMAGIMSPKVAYDLVSAMKKSVKLPIVVHTHSTTGLGPMTLLKAVEAGADTIDTAISCFSGGTSQPATESLSYSLKEMGFDTGLKEDKLKEINDFFKPVQSEALASGLLNPIVMNTETDALVYQVPGGMLSNLVAQLKAQNALDRFPEVLLEVPRVREDLGYPPLVTPSSQMVGVQAATNVLVGERYKNVSKEIKAYLHGEYGRAPGKVNEELRKKVLGDEKPIECRYADLLQPGFEKAKAEIGDLAKSDEDVLSYVAFPQIAEKFLKNRAEKEKNTVHYTIEEA</sequence>
<dbReference type="CDD" id="cd07937">
    <property type="entry name" value="DRE_TIM_PC_TC_5S"/>
    <property type="match status" value="1"/>
</dbReference>
<dbReference type="SUPFAM" id="SSF51569">
    <property type="entry name" value="Aldolase"/>
    <property type="match status" value="1"/>
</dbReference>
<dbReference type="SUPFAM" id="SSF89000">
    <property type="entry name" value="post-HMGL domain-like"/>
    <property type="match status" value="1"/>
</dbReference>
<organism evidence="2 3">
    <name type="scientific">Candidatus Ventrousia excrementavium</name>
    <dbReference type="NCBI Taxonomy" id="2840961"/>
    <lineage>
        <taxon>Bacteria</taxon>
        <taxon>Bacillati</taxon>
        <taxon>Bacillota</taxon>
        <taxon>Clostridia</taxon>
        <taxon>Eubacteriales</taxon>
        <taxon>Clostridiaceae</taxon>
        <taxon>Clostridiaceae incertae sedis</taxon>
        <taxon>Candidatus Ventrousia</taxon>
    </lineage>
</organism>
<dbReference type="Proteomes" id="UP000824073">
    <property type="component" value="Unassembled WGS sequence"/>
</dbReference>
<protein>
    <submittedName>
        <fullName evidence="2">Oxaloacetate decarboxylase subunit alpha</fullName>
    </submittedName>
</protein>
<reference evidence="2" key="1">
    <citation type="submission" date="2020-10" db="EMBL/GenBank/DDBJ databases">
        <authorList>
            <person name="Gilroy R."/>
        </authorList>
    </citation>
    <scope>NUCLEOTIDE SEQUENCE</scope>
    <source>
        <strain evidence="2">CHK191-8634</strain>
    </source>
</reference>
<dbReference type="GO" id="GO:0006094">
    <property type="term" value="P:gluconeogenesis"/>
    <property type="evidence" value="ECO:0007669"/>
    <property type="project" value="TreeGrafter"/>
</dbReference>
<dbReference type="PROSITE" id="PS50991">
    <property type="entry name" value="PYR_CT"/>
    <property type="match status" value="1"/>
</dbReference>
<dbReference type="AlphaFoldDB" id="A0A9D1IXT5"/>
<dbReference type="InterPro" id="IPR003379">
    <property type="entry name" value="Carboxylase_cons_dom"/>
</dbReference>